<organism evidence="9 10">
    <name type="scientific">Nannocystis pusilla</name>
    <dbReference type="NCBI Taxonomy" id="889268"/>
    <lineage>
        <taxon>Bacteria</taxon>
        <taxon>Pseudomonadati</taxon>
        <taxon>Myxococcota</taxon>
        <taxon>Polyangia</taxon>
        <taxon>Nannocystales</taxon>
        <taxon>Nannocystaceae</taxon>
        <taxon>Nannocystis</taxon>
    </lineage>
</organism>
<dbReference type="InterPro" id="IPR050110">
    <property type="entry name" value="Glyoxalase_II_hydrolase"/>
</dbReference>
<comment type="subunit">
    <text evidence="7">Monomer.</text>
</comment>
<dbReference type="EC" id="3.1.2.6" evidence="7"/>
<comment type="similarity">
    <text evidence="3 7">Belongs to the metallo-beta-lactamase superfamily. Glyoxalase II family.</text>
</comment>
<protein>
    <recommendedName>
        <fullName evidence="7">Hydroxyacylglutathione hydrolase</fullName>
        <ecNumber evidence="7">3.1.2.6</ecNumber>
    </recommendedName>
    <alternativeName>
        <fullName evidence="7">Glyoxalase II</fullName>
        <shortName evidence="7">Glx II</shortName>
    </alternativeName>
</protein>
<evidence type="ECO:0000256" key="7">
    <source>
        <dbReference type="HAMAP-Rule" id="MF_01374"/>
    </source>
</evidence>
<feature type="binding site" evidence="7">
    <location>
        <position position="59"/>
    </location>
    <ligand>
        <name>Zn(2+)</name>
        <dbReference type="ChEBI" id="CHEBI:29105"/>
        <label>2</label>
    </ligand>
</feature>
<evidence type="ECO:0000259" key="8">
    <source>
        <dbReference type="SMART" id="SM00849"/>
    </source>
</evidence>
<feature type="binding site" evidence="7">
    <location>
        <position position="181"/>
    </location>
    <ligand>
        <name>Zn(2+)</name>
        <dbReference type="ChEBI" id="CHEBI:29105"/>
        <label>2</label>
    </ligand>
</feature>
<dbReference type="RefSeq" id="WP_224197251.1">
    <property type="nucleotide sequence ID" value="NZ_JAIRAU010000057.1"/>
</dbReference>
<dbReference type="PANTHER" id="PTHR43705">
    <property type="entry name" value="HYDROXYACYLGLUTATHIONE HYDROLASE"/>
    <property type="match status" value="1"/>
</dbReference>
<dbReference type="InterPro" id="IPR017782">
    <property type="entry name" value="Hydroxyacylglutathione_Hdrlase"/>
</dbReference>
<keyword evidence="5 7" id="KW-0378">Hydrolase</keyword>
<evidence type="ECO:0000256" key="1">
    <source>
        <dbReference type="ARBA" id="ARBA00001623"/>
    </source>
</evidence>
<comment type="function">
    <text evidence="7">Thiolesterase that catalyzes the hydrolysis of S-D-lactoyl-glutathione to form glutathione and D-lactic acid.</text>
</comment>
<dbReference type="Gene3D" id="3.60.15.10">
    <property type="entry name" value="Ribonuclease Z/Hydroxyacylglutathione hydrolase-like"/>
    <property type="match status" value="1"/>
</dbReference>
<keyword evidence="4 7" id="KW-0479">Metal-binding</keyword>
<comment type="pathway">
    <text evidence="2 7">Secondary metabolite metabolism; methylglyoxal degradation; (R)-lactate from methylglyoxal: step 2/2.</text>
</comment>
<feature type="binding site" evidence="7">
    <location>
        <position position="57"/>
    </location>
    <ligand>
        <name>Zn(2+)</name>
        <dbReference type="ChEBI" id="CHEBI:29105"/>
        <label>1</label>
    </ligand>
</feature>
<evidence type="ECO:0000256" key="2">
    <source>
        <dbReference type="ARBA" id="ARBA00004963"/>
    </source>
</evidence>
<feature type="binding site" evidence="7">
    <location>
        <position position="120"/>
    </location>
    <ligand>
        <name>Zn(2+)</name>
        <dbReference type="ChEBI" id="CHEBI:29105"/>
        <label>1</label>
    </ligand>
</feature>
<evidence type="ECO:0000256" key="5">
    <source>
        <dbReference type="ARBA" id="ARBA00022801"/>
    </source>
</evidence>
<dbReference type="SMART" id="SM00849">
    <property type="entry name" value="Lactamase_B"/>
    <property type="match status" value="1"/>
</dbReference>
<dbReference type="EMBL" id="JAIRAU010000057">
    <property type="protein sequence ID" value="MBZ5715511.1"/>
    <property type="molecule type" value="Genomic_DNA"/>
</dbReference>
<feature type="binding site" evidence="7">
    <location>
        <position position="55"/>
    </location>
    <ligand>
        <name>Zn(2+)</name>
        <dbReference type="ChEBI" id="CHEBI:29105"/>
        <label>1</label>
    </ligand>
</feature>
<dbReference type="Proteomes" id="UP001139031">
    <property type="component" value="Unassembled WGS sequence"/>
</dbReference>
<feature type="domain" description="Metallo-beta-lactamase" evidence="8">
    <location>
        <begin position="12"/>
        <end position="181"/>
    </location>
</feature>
<dbReference type="GO" id="GO:0004416">
    <property type="term" value="F:hydroxyacylglutathione hydrolase activity"/>
    <property type="evidence" value="ECO:0007669"/>
    <property type="project" value="UniProtKB-EC"/>
</dbReference>
<dbReference type="NCBIfam" id="TIGR03413">
    <property type="entry name" value="GSH_gloB"/>
    <property type="match status" value="1"/>
</dbReference>
<dbReference type="PANTHER" id="PTHR43705:SF1">
    <property type="entry name" value="HYDROXYACYLGLUTATHIONE HYDROLASE GLOB"/>
    <property type="match status" value="1"/>
</dbReference>
<dbReference type="InterPro" id="IPR035680">
    <property type="entry name" value="Clx_II_MBL"/>
</dbReference>
<evidence type="ECO:0000256" key="6">
    <source>
        <dbReference type="ARBA" id="ARBA00022833"/>
    </source>
</evidence>
<feature type="binding site" evidence="7">
    <location>
        <position position="60"/>
    </location>
    <ligand>
        <name>Zn(2+)</name>
        <dbReference type="ChEBI" id="CHEBI:29105"/>
        <label>2</label>
    </ligand>
</feature>
<dbReference type="Pfam" id="PF00753">
    <property type="entry name" value="Lactamase_B"/>
    <property type="match status" value="1"/>
</dbReference>
<dbReference type="CDD" id="cd07723">
    <property type="entry name" value="hydroxyacylglutathione_hydrolase_MBL-fold"/>
    <property type="match status" value="1"/>
</dbReference>
<comment type="caution">
    <text evidence="9">The sequence shown here is derived from an EMBL/GenBank/DDBJ whole genome shotgun (WGS) entry which is preliminary data.</text>
</comment>
<dbReference type="InterPro" id="IPR036866">
    <property type="entry name" value="RibonucZ/Hydroxyglut_hydro"/>
</dbReference>
<evidence type="ECO:0000313" key="9">
    <source>
        <dbReference type="EMBL" id="MBZ5715511.1"/>
    </source>
</evidence>
<keyword evidence="6 7" id="KW-0862">Zinc</keyword>
<accession>A0ABS7U543</accession>
<comment type="catalytic activity">
    <reaction evidence="1 7">
        <text>an S-(2-hydroxyacyl)glutathione + H2O = a 2-hydroxy carboxylate + glutathione + H(+)</text>
        <dbReference type="Rhea" id="RHEA:21864"/>
        <dbReference type="ChEBI" id="CHEBI:15377"/>
        <dbReference type="ChEBI" id="CHEBI:15378"/>
        <dbReference type="ChEBI" id="CHEBI:57925"/>
        <dbReference type="ChEBI" id="CHEBI:58896"/>
        <dbReference type="ChEBI" id="CHEBI:71261"/>
        <dbReference type="EC" id="3.1.2.6"/>
    </reaction>
</comment>
<dbReference type="Pfam" id="PF16123">
    <property type="entry name" value="HAGH_C"/>
    <property type="match status" value="1"/>
</dbReference>
<gene>
    <name evidence="7 9" type="primary">gloB</name>
    <name evidence="9" type="ORF">K7C98_40275</name>
</gene>
<sequence length="247" mass="26787">MLTIEPVPCLRDNYAYLLRDAQSGEIWLVDPSEAEPLARAIAASGGRLRAILATHHHHDHVGGIDELVRGHGDVWVAGHASDRGRIPEQSVFVDAATDEWQDTGRELVGRKLLGLHIPGHTRGAIAWRLVGSGGEPDDVFTGDTLFAAGCGRLFEGTPAQMHASLQQLAALPPATRLWFGHEYTAANLRFAAVVEPDNRAIAERAARLSGRTTPTTVADERATNPFVRAGSVEELAARRRAKDEYRG</sequence>
<proteinExistence type="inferred from homology"/>
<dbReference type="PIRSF" id="PIRSF005457">
    <property type="entry name" value="Glx"/>
    <property type="match status" value="1"/>
</dbReference>
<reference evidence="9" key="1">
    <citation type="submission" date="2021-08" db="EMBL/GenBank/DDBJ databases">
        <authorList>
            <person name="Stevens D.C."/>
        </authorList>
    </citation>
    <scope>NUCLEOTIDE SEQUENCE</scope>
    <source>
        <strain evidence="9">DSM 53165</strain>
    </source>
</reference>
<evidence type="ECO:0000313" key="10">
    <source>
        <dbReference type="Proteomes" id="UP001139031"/>
    </source>
</evidence>
<evidence type="ECO:0000256" key="3">
    <source>
        <dbReference type="ARBA" id="ARBA00006759"/>
    </source>
</evidence>
<feature type="binding site" evidence="7">
    <location>
        <position position="143"/>
    </location>
    <ligand>
        <name>Zn(2+)</name>
        <dbReference type="ChEBI" id="CHEBI:29105"/>
        <label>2</label>
    </ligand>
</feature>
<keyword evidence="10" id="KW-1185">Reference proteome</keyword>
<name>A0ABS7U543_9BACT</name>
<dbReference type="SUPFAM" id="SSF56281">
    <property type="entry name" value="Metallo-hydrolase/oxidoreductase"/>
    <property type="match status" value="1"/>
</dbReference>
<dbReference type="InterPro" id="IPR001279">
    <property type="entry name" value="Metallo-B-lactamas"/>
</dbReference>
<comment type="cofactor">
    <cofactor evidence="7">
        <name>Zn(2+)</name>
        <dbReference type="ChEBI" id="CHEBI:29105"/>
    </cofactor>
    <text evidence="7">Binds 2 Zn(2+) ions per subunit.</text>
</comment>
<dbReference type="InterPro" id="IPR032282">
    <property type="entry name" value="HAGH_C"/>
</dbReference>
<dbReference type="HAMAP" id="MF_01374">
    <property type="entry name" value="Glyoxalase_2"/>
    <property type="match status" value="1"/>
</dbReference>
<evidence type="ECO:0000256" key="4">
    <source>
        <dbReference type="ARBA" id="ARBA00022723"/>
    </source>
</evidence>
<feature type="binding site" evidence="7">
    <location>
        <position position="143"/>
    </location>
    <ligand>
        <name>Zn(2+)</name>
        <dbReference type="ChEBI" id="CHEBI:29105"/>
        <label>1</label>
    </ligand>
</feature>